<dbReference type="RefSeq" id="WP_309907617.1">
    <property type="nucleotide sequence ID" value="NZ_JAVDRF010000022.1"/>
</dbReference>
<name>A0ABU1NMM8_9BURK</name>
<evidence type="ECO:0000313" key="1">
    <source>
        <dbReference type="EMBL" id="MDR6539703.1"/>
    </source>
</evidence>
<comment type="caution">
    <text evidence="1">The sequence shown here is derived from an EMBL/GenBank/DDBJ whole genome shotgun (WGS) entry which is preliminary data.</text>
</comment>
<sequence>MLAEFCGATTGSFVSQVRKALAQDFQRVHACLTSLRDLAFGGRKGDPGFEQWKAWKALQGGSAADLPEGVQLPKVCAAWHGLVHDLDPRAGLRALEACTMMSLRKSLRRGSVWIDHSLSYRERDQMLIPPDQWESQREQHVELLGIQVAEGVPGAVVGQPDHRNRSGL</sequence>
<evidence type="ECO:0008006" key="3">
    <source>
        <dbReference type="Google" id="ProtNLM"/>
    </source>
</evidence>
<dbReference type="Proteomes" id="UP001184230">
    <property type="component" value="Unassembled WGS sequence"/>
</dbReference>
<proteinExistence type="predicted"/>
<evidence type="ECO:0000313" key="2">
    <source>
        <dbReference type="Proteomes" id="UP001184230"/>
    </source>
</evidence>
<accession>A0ABU1NMM8</accession>
<keyword evidence="2" id="KW-1185">Reference proteome</keyword>
<organism evidence="1 2">
    <name type="scientific">Variovorax soli</name>
    <dbReference type="NCBI Taxonomy" id="376815"/>
    <lineage>
        <taxon>Bacteria</taxon>
        <taxon>Pseudomonadati</taxon>
        <taxon>Pseudomonadota</taxon>
        <taxon>Betaproteobacteria</taxon>
        <taxon>Burkholderiales</taxon>
        <taxon>Comamonadaceae</taxon>
        <taxon>Variovorax</taxon>
    </lineage>
</organism>
<dbReference type="EMBL" id="JAVDRF010000022">
    <property type="protein sequence ID" value="MDR6539703.1"/>
    <property type="molecule type" value="Genomic_DNA"/>
</dbReference>
<gene>
    <name evidence="1" type="ORF">J2739_005505</name>
</gene>
<protein>
    <recommendedName>
        <fullName evidence="3">Transposase</fullName>
    </recommendedName>
</protein>
<reference evidence="1 2" key="1">
    <citation type="submission" date="2023-07" db="EMBL/GenBank/DDBJ databases">
        <title>Sorghum-associated microbial communities from plants grown in Nebraska, USA.</title>
        <authorList>
            <person name="Schachtman D."/>
        </authorList>
    </citation>
    <scope>NUCLEOTIDE SEQUENCE [LARGE SCALE GENOMIC DNA]</scope>
    <source>
        <strain evidence="1 2">DS1781</strain>
    </source>
</reference>